<proteinExistence type="inferred from homology"/>
<dbReference type="PANTHER" id="PTHR31196">
    <property type="entry name" value="RNA POLYMERASE II NUCLEAR LOCALIZATION PROTEIN SLC7A6OS-RELATED"/>
    <property type="match status" value="1"/>
</dbReference>
<dbReference type="EMBL" id="JAODUP010000809">
    <property type="protein sequence ID" value="KAK2143828.1"/>
    <property type="molecule type" value="Genomic_DNA"/>
</dbReference>
<evidence type="ECO:0000256" key="7">
    <source>
        <dbReference type="ARBA" id="ARBA00022490"/>
    </source>
</evidence>
<dbReference type="PANTHER" id="PTHR31196:SF2">
    <property type="entry name" value="RNA POLYMERASE II NUCLEAR LOCALIZATION PROTEIN SLC7A6OS-RELATED"/>
    <property type="match status" value="1"/>
</dbReference>
<gene>
    <name evidence="12" type="ORF">LSH36_810g01084</name>
</gene>
<evidence type="ECO:0000256" key="6">
    <source>
        <dbReference type="ARBA" id="ARBA00022448"/>
    </source>
</evidence>
<keyword evidence="13" id="KW-1185">Reference proteome</keyword>
<evidence type="ECO:0000256" key="4">
    <source>
        <dbReference type="ARBA" id="ARBA00010218"/>
    </source>
</evidence>
<dbReference type="AlphaFoldDB" id="A0AAD9MTS2"/>
<organism evidence="12 13">
    <name type="scientific">Paralvinella palmiformis</name>
    <dbReference type="NCBI Taxonomy" id="53620"/>
    <lineage>
        <taxon>Eukaryota</taxon>
        <taxon>Metazoa</taxon>
        <taxon>Spiralia</taxon>
        <taxon>Lophotrochozoa</taxon>
        <taxon>Annelida</taxon>
        <taxon>Polychaeta</taxon>
        <taxon>Sedentaria</taxon>
        <taxon>Canalipalpata</taxon>
        <taxon>Terebellida</taxon>
        <taxon>Terebelliformia</taxon>
        <taxon>Alvinellidae</taxon>
        <taxon>Paralvinella</taxon>
    </lineage>
</organism>
<comment type="caution">
    <text evidence="12">The sequence shown here is derived from an EMBL/GenBank/DDBJ whole genome shotgun (WGS) entry which is preliminary data.</text>
</comment>
<sequence length="368" mass="41754">MAAVVRVKRRLDQDPVNSLLLSCKRFKSNEVVEKENDPGEVKSIFKFAGTLTSKNVDVETHVLEAIRREKLQKEYKRHLVDIAAKSRKTHLHTSANNRFKVVSTLRSLDVPCDKQISNSENNFPSEPVSVSENKGFQSDTKLSEKDGCDSALRDDLQDSCLESYDQSASASSVFCLFDIEGELTTEESDLKANPAETILCNGQPMVREKVPSPHQPKTIDGGYVYDIYYMNSPQFDFRNLENILAIEALREDLIVEEQGRRDSEDEYGDDEDSNDESNWRNDYPDEDEDIFVDAVCGYDDEEHHQVEDRSDYETDGSYTEDYGVSKMIGRRLKICDDDDDDDDDELGDEGPKIYAGKESNEDIDLSAT</sequence>
<evidence type="ECO:0000256" key="2">
    <source>
        <dbReference type="ARBA" id="ARBA00004123"/>
    </source>
</evidence>
<comment type="similarity">
    <text evidence="4">Belongs to the IWR1/SLC7A6OS family.</text>
</comment>
<keyword evidence="7" id="KW-0963">Cytoplasm</keyword>
<evidence type="ECO:0000256" key="1">
    <source>
        <dbReference type="ARBA" id="ARBA00003202"/>
    </source>
</evidence>
<accession>A0AAD9MTS2</accession>
<dbReference type="InterPro" id="IPR013883">
    <property type="entry name" value="TF_Iwr1_dom"/>
</dbReference>
<dbReference type="Pfam" id="PF08574">
    <property type="entry name" value="Iwr1"/>
    <property type="match status" value="1"/>
</dbReference>
<feature type="region of interest" description="Disordered" evidence="10">
    <location>
        <begin position="301"/>
        <end position="320"/>
    </location>
</feature>
<evidence type="ECO:0000313" key="12">
    <source>
        <dbReference type="EMBL" id="KAK2143828.1"/>
    </source>
</evidence>
<feature type="region of interest" description="Disordered" evidence="10">
    <location>
        <begin position="334"/>
        <end position="368"/>
    </location>
</feature>
<dbReference type="GO" id="GO:0005634">
    <property type="term" value="C:nucleus"/>
    <property type="evidence" value="ECO:0007669"/>
    <property type="project" value="UniProtKB-SubCell"/>
</dbReference>
<dbReference type="GO" id="GO:0005737">
    <property type="term" value="C:cytoplasm"/>
    <property type="evidence" value="ECO:0007669"/>
    <property type="project" value="UniProtKB-SubCell"/>
</dbReference>
<keyword evidence="8" id="KW-0653">Protein transport</keyword>
<dbReference type="GO" id="GO:0015031">
    <property type="term" value="P:protein transport"/>
    <property type="evidence" value="ECO:0007669"/>
    <property type="project" value="UniProtKB-KW"/>
</dbReference>
<evidence type="ECO:0000259" key="11">
    <source>
        <dbReference type="Pfam" id="PF08574"/>
    </source>
</evidence>
<dbReference type="Proteomes" id="UP001208570">
    <property type="component" value="Unassembled WGS sequence"/>
</dbReference>
<feature type="compositionally biased region" description="Basic and acidic residues" evidence="10">
    <location>
        <begin position="301"/>
        <end position="312"/>
    </location>
</feature>
<feature type="compositionally biased region" description="Acidic residues" evidence="10">
    <location>
        <begin position="264"/>
        <end position="275"/>
    </location>
</feature>
<evidence type="ECO:0000256" key="9">
    <source>
        <dbReference type="ARBA" id="ARBA00023242"/>
    </source>
</evidence>
<evidence type="ECO:0000313" key="13">
    <source>
        <dbReference type="Proteomes" id="UP001208570"/>
    </source>
</evidence>
<evidence type="ECO:0000256" key="3">
    <source>
        <dbReference type="ARBA" id="ARBA00004496"/>
    </source>
</evidence>
<feature type="domain" description="Transcription factor Iwr1" evidence="11">
    <location>
        <begin position="222"/>
        <end position="287"/>
    </location>
</feature>
<comment type="subcellular location">
    <subcellularLocation>
        <location evidence="3">Cytoplasm</location>
    </subcellularLocation>
    <subcellularLocation>
        <location evidence="2">Nucleus</location>
    </subcellularLocation>
</comment>
<evidence type="ECO:0000256" key="5">
    <source>
        <dbReference type="ARBA" id="ARBA00017036"/>
    </source>
</evidence>
<feature type="compositionally biased region" description="Acidic residues" evidence="10">
    <location>
        <begin position="336"/>
        <end position="348"/>
    </location>
</feature>
<feature type="region of interest" description="Disordered" evidence="10">
    <location>
        <begin position="116"/>
        <end position="149"/>
    </location>
</feature>
<feature type="compositionally biased region" description="Polar residues" evidence="10">
    <location>
        <begin position="116"/>
        <end position="140"/>
    </location>
</feature>
<dbReference type="GO" id="GO:0032502">
    <property type="term" value="P:developmental process"/>
    <property type="evidence" value="ECO:0007669"/>
    <property type="project" value="TreeGrafter"/>
</dbReference>
<evidence type="ECO:0000256" key="10">
    <source>
        <dbReference type="SAM" id="MobiDB-lite"/>
    </source>
</evidence>
<keyword evidence="6" id="KW-0813">Transport</keyword>
<reference evidence="12" key="1">
    <citation type="journal article" date="2023" name="Mol. Biol. Evol.">
        <title>Third-Generation Sequencing Reveals the Adaptive Role of the Epigenome in Three Deep-Sea Polychaetes.</title>
        <authorList>
            <person name="Perez M."/>
            <person name="Aroh O."/>
            <person name="Sun Y."/>
            <person name="Lan Y."/>
            <person name="Juniper S.K."/>
            <person name="Young C.R."/>
            <person name="Angers B."/>
            <person name="Qian P.Y."/>
        </authorList>
    </citation>
    <scope>NUCLEOTIDE SEQUENCE</scope>
    <source>
        <strain evidence="12">P08H-3</strain>
    </source>
</reference>
<keyword evidence="9" id="KW-0539">Nucleus</keyword>
<name>A0AAD9MTS2_9ANNE</name>
<protein>
    <recommendedName>
        <fullName evidence="5">Probable RNA polymerase II nuclear localization protein SLC7A6OS</fullName>
    </recommendedName>
</protein>
<dbReference type="InterPro" id="IPR040218">
    <property type="entry name" value="SLC7A6OS"/>
</dbReference>
<evidence type="ECO:0000256" key="8">
    <source>
        <dbReference type="ARBA" id="ARBA00022927"/>
    </source>
</evidence>
<comment type="function">
    <text evidence="1">Directs RNA polymerase II nuclear import.</text>
</comment>
<feature type="region of interest" description="Disordered" evidence="10">
    <location>
        <begin position="257"/>
        <end position="286"/>
    </location>
</feature>